<dbReference type="AlphaFoldDB" id="A0A1M6XPP2"/>
<proteinExistence type="predicted"/>
<dbReference type="RefSeq" id="WP_072875301.1">
    <property type="nucleotide sequence ID" value="NZ_FRAF01000036.1"/>
</dbReference>
<organism evidence="2 3">
    <name type="scientific">Alicyclobacillus tolerans</name>
    <dbReference type="NCBI Taxonomy" id="90970"/>
    <lineage>
        <taxon>Bacteria</taxon>
        <taxon>Bacillati</taxon>
        <taxon>Bacillota</taxon>
        <taxon>Bacilli</taxon>
        <taxon>Bacillales</taxon>
        <taxon>Alicyclobacillaceae</taxon>
        <taxon>Alicyclobacillus</taxon>
    </lineage>
</organism>
<dbReference type="InterPro" id="IPR004675">
    <property type="entry name" value="AhpD_core"/>
</dbReference>
<dbReference type="Proteomes" id="UP000184016">
    <property type="component" value="Unassembled WGS sequence"/>
</dbReference>
<dbReference type="InterPro" id="IPR003779">
    <property type="entry name" value="CMD-like"/>
</dbReference>
<gene>
    <name evidence="2" type="ORF">SAMN05443507_1364</name>
</gene>
<name>A0A1M6XPP2_9BACL</name>
<evidence type="ECO:0000313" key="3">
    <source>
        <dbReference type="Proteomes" id="UP000184016"/>
    </source>
</evidence>
<protein>
    <submittedName>
        <fullName evidence="2">4-carboxymuconolactone decarboxylase</fullName>
    </submittedName>
</protein>
<sequence>MNELTKELIQVAAAVAVGCTSCVEYHVPKARELGASDVDLEEVLALVRPVKLTATMKVEEFAESMFRSRTTELNVVSEGSSCGCGSGSCCS</sequence>
<dbReference type="Pfam" id="PF02627">
    <property type="entry name" value="CMD"/>
    <property type="match status" value="1"/>
</dbReference>
<evidence type="ECO:0000313" key="2">
    <source>
        <dbReference type="EMBL" id="SHL07906.1"/>
    </source>
</evidence>
<dbReference type="Gene3D" id="1.20.1290.10">
    <property type="entry name" value="AhpD-like"/>
    <property type="match status" value="1"/>
</dbReference>
<accession>A0A1M6XPP2</accession>
<dbReference type="InterPro" id="IPR029032">
    <property type="entry name" value="AhpD-like"/>
</dbReference>
<dbReference type="GO" id="GO:0051920">
    <property type="term" value="F:peroxiredoxin activity"/>
    <property type="evidence" value="ECO:0007669"/>
    <property type="project" value="InterPro"/>
</dbReference>
<reference evidence="3" key="1">
    <citation type="submission" date="2016-11" db="EMBL/GenBank/DDBJ databases">
        <authorList>
            <person name="Varghese N."/>
            <person name="Submissions S."/>
        </authorList>
    </citation>
    <scope>NUCLEOTIDE SEQUENCE [LARGE SCALE GENOMIC DNA]</scope>
    <source>
        <strain evidence="3">USBA-503</strain>
    </source>
</reference>
<dbReference type="SUPFAM" id="SSF69118">
    <property type="entry name" value="AhpD-like"/>
    <property type="match status" value="1"/>
</dbReference>
<dbReference type="OrthoDB" id="1683318at2"/>
<dbReference type="STRING" id="1830138.SAMN05443507_1364"/>
<dbReference type="NCBIfam" id="TIGR00778">
    <property type="entry name" value="ahpD_dom"/>
    <property type="match status" value="1"/>
</dbReference>
<keyword evidence="3" id="KW-1185">Reference proteome</keyword>
<evidence type="ECO:0000259" key="1">
    <source>
        <dbReference type="Pfam" id="PF02627"/>
    </source>
</evidence>
<dbReference type="EMBL" id="FRAF01000036">
    <property type="protein sequence ID" value="SHL07906.1"/>
    <property type="molecule type" value="Genomic_DNA"/>
</dbReference>
<feature type="domain" description="Carboxymuconolactone decarboxylase-like" evidence="1">
    <location>
        <begin position="5"/>
        <end position="54"/>
    </location>
</feature>
<dbReference type="PROSITE" id="PS51257">
    <property type="entry name" value="PROKAR_LIPOPROTEIN"/>
    <property type="match status" value="1"/>
</dbReference>